<dbReference type="EMBL" id="GL883223">
    <property type="protein sequence ID" value="EGF97516.1"/>
    <property type="molecule type" value="Genomic_DNA"/>
</dbReference>
<feature type="compositionally biased region" description="Acidic residues" evidence="1">
    <location>
        <begin position="393"/>
        <end position="402"/>
    </location>
</feature>
<name>F4SCV5_MELLP</name>
<feature type="region of interest" description="Disordered" evidence="1">
    <location>
        <begin position="1"/>
        <end position="79"/>
    </location>
</feature>
<reference evidence="3" key="1">
    <citation type="journal article" date="2011" name="Proc. Natl. Acad. Sci. U.S.A.">
        <title>Obligate biotrophy features unraveled by the genomic analysis of rust fungi.</title>
        <authorList>
            <person name="Duplessis S."/>
            <person name="Cuomo C.A."/>
            <person name="Lin Y.-C."/>
            <person name="Aerts A."/>
            <person name="Tisserant E."/>
            <person name="Veneault-Fourrey C."/>
            <person name="Joly D.L."/>
            <person name="Hacquard S."/>
            <person name="Amselem J."/>
            <person name="Cantarel B.L."/>
            <person name="Chiu R."/>
            <person name="Coutinho P.M."/>
            <person name="Feau N."/>
            <person name="Field M."/>
            <person name="Frey P."/>
            <person name="Gelhaye E."/>
            <person name="Goldberg J."/>
            <person name="Grabherr M.G."/>
            <person name="Kodira C.D."/>
            <person name="Kohler A."/>
            <person name="Kuees U."/>
            <person name="Lindquist E.A."/>
            <person name="Lucas S.M."/>
            <person name="Mago R."/>
            <person name="Mauceli E."/>
            <person name="Morin E."/>
            <person name="Murat C."/>
            <person name="Pangilinan J.L."/>
            <person name="Park R."/>
            <person name="Pearson M."/>
            <person name="Quesneville H."/>
            <person name="Rouhier N."/>
            <person name="Sakthikumar S."/>
            <person name="Salamov A.A."/>
            <person name="Schmutz J."/>
            <person name="Selles B."/>
            <person name="Shapiro H."/>
            <person name="Tanguay P."/>
            <person name="Tuskan G.A."/>
            <person name="Henrissat B."/>
            <person name="Van de Peer Y."/>
            <person name="Rouze P."/>
            <person name="Ellis J.G."/>
            <person name="Dodds P.N."/>
            <person name="Schein J.E."/>
            <person name="Zhong S."/>
            <person name="Hamelin R.C."/>
            <person name="Grigoriev I.V."/>
            <person name="Szabo L.J."/>
            <person name="Martin F."/>
        </authorList>
    </citation>
    <scope>NUCLEOTIDE SEQUENCE [LARGE SCALE GENOMIC DNA]</scope>
    <source>
        <strain evidence="3">98AG31 / pathotype 3-4-7</strain>
    </source>
</reference>
<dbReference type="InParanoid" id="F4SCV5"/>
<feature type="compositionally biased region" description="Basic residues" evidence="1">
    <location>
        <begin position="1"/>
        <end position="10"/>
    </location>
</feature>
<protein>
    <submittedName>
        <fullName evidence="2">Uncharacterized protein</fullName>
    </submittedName>
</protein>
<dbReference type="Proteomes" id="UP000001072">
    <property type="component" value="Unassembled WGS sequence"/>
</dbReference>
<accession>F4SCV5</accession>
<evidence type="ECO:0000313" key="2">
    <source>
        <dbReference type="EMBL" id="EGF97516.1"/>
    </source>
</evidence>
<feature type="region of interest" description="Disordered" evidence="1">
    <location>
        <begin position="391"/>
        <end position="410"/>
    </location>
</feature>
<evidence type="ECO:0000256" key="1">
    <source>
        <dbReference type="SAM" id="MobiDB-lite"/>
    </source>
</evidence>
<organism evidence="3">
    <name type="scientific">Melampsora larici-populina (strain 98AG31 / pathotype 3-4-7)</name>
    <name type="common">Poplar leaf rust fungus</name>
    <dbReference type="NCBI Taxonomy" id="747676"/>
    <lineage>
        <taxon>Eukaryota</taxon>
        <taxon>Fungi</taxon>
        <taxon>Dikarya</taxon>
        <taxon>Basidiomycota</taxon>
        <taxon>Pucciniomycotina</taxon>
        <taxon>Pucciniomycetes</taxon>
        <taxon>Pucciniales</taxon>
        <taxon>Melampsoraceae</taxon>
        <taxon>Melampsora</taxon>
    </lineage>
</organism>
<feature type="compositionally biased region" description="Acidic residues" evidence="1">
    <location>
        <begin position="53"/>
        <end position="74"/>
    </location>
</feature>
<dbReference type="AlphaFoldDB" id="F4SCV5"/>
<keyword evidence="3" id="KW-1185">Reference proteome</keyword>
<evidence type="ECO:0000313" key="3">
    <source>
        <dbReference type="Proteomes" id="UP000001072"/>
    </source>
</evidence>
<feature type="region of interest" description="Disordered" evidence="1">
    <location>
        <begin position="274"/>
        <end position="295"/>
    </location>
</feature>
<dbReference type="GeneID" id="18925280"/>
<feature type="compositionally biased region" description="Low complexity" evidence="1">
    <location>
        <begin position="11"/>
        <end position="37"/>
    </location>
</feature>
<sequence>MMRSGLRRNRSASSPPSSSGSELPEITTTARQQRITRNQGGQSRKRKRARPNDDEENEDDLDLGDDHDDEDENDLSERPNLSNFCKLGCEWGMPRAEERLSSLNLPKTNRLSASGLFEAQSLQSEYELDKTMLCIVLKCSRRVLDEALLESPLAREPNMYTNYQTYSLVATTTIMPPKGVSIGFKERNAIVGSTWSNYEKEEQEVFTPQLFERPLSQEDLDKYVPVFKRLVNITKVSHDLYQGRLWRHSGKSKSRSLEKMMTLEISKIIRHAPNHMRSKPHEPKPMSEGAARQAQRRTELASALNDLIAPYLRGGYTGRGDAHPKVPNLKAGFEEKTFRGRVKLTFNCTPQSRITELMISKGPGHLSNDEVDIWIDDIKKKNYTIIPVRVSDVEGDGPDDDSTTGHNNAQINSAEIRVPNDPDQSLLAEL</sequence>
<dbReference type="VEuPathDB" id="FungiDB:MELLADRAFT_114273"/>
<dbReference type="HOGENOM" id="CLU_026101_0_0_1"/>
<gene>
    <name evidence="2" type="ORF">MELLADRAFT_114273</name>
</gene>
<proteinExistence type="predicted"/>
<dbReference type="RefSeq" id="XP_007419208.1">
    <property type="nucleotide sequence ID" value="XM_007419146.1"/>
</dbReference>
<dbReference type="KEGG" id="mlr:MELLADRAFT_114273"/>